<evidence type="ECO:0000313" key="2">
    <source>
        <dbReference type="Proteomes" id="UP000244913"/>
    </source>
</evidence>
<name>A0A2T9J9C7_9CAUL</name>
<organism evidence="1 2">
    <name type="scientific">Caulobacter radicis</name>
    <dbReference type="NCBI Taxonomy" id="2172650"/>
    <lineage>
        <taxon>Bacteria</taxon>
        <taxon>Pseudomonadati</taxon>
        <taxon>Pseudomonadota</taxon>
        <taxon>Alphaproteobacteria</taxon>
        <taxon>Caulobacterales</taxon>
        <taxon>Caulobacteraceae</taxon>
        <taxon>Caulobacter</taxon>
    </lineage>
</organism>
<keyword evidence="2" id="KW-1185">Reference proteome</keyword>
<sequence>MTMALSGLEVVIIEKELPKCDFYKRMMMFWLSPMQITEWHDIDAILFEFAQPIGSIFIAPDNVRDDDRF</sequence>
<proteinExistence type="predicted"/>
<dbReference type="AlphaFoldDB" id="A0A2T9J9C7"/>
<comment type="caution">
    <text evidence="1">The sequence shown here is derived from an EMBL/GenBank/DDBJ whole genome shotgun (WGS) entry which is preliminary data.</text>
</comment>
<dbReference type="EMBL" id="QDKP01000047">
    <property type="protein sequence ID" value="PVM78448.1"/>
    <property type="molecule type" value="Genomic_DNA"/>
</dbReference>
<reference evidence="1 2" key="1">
    <citation type="submission" date="2018-04" db="EMBL/GenBank/DDBJ databases">
        <title>The genome sequence of Caulobacter sp. 736.</title>
        <authorList>
            <person name="Gao J."/>
            <person name="Sun J."/>
        </authorList>
    </citation>
    <scope>NUCLEOTIDE SEQUENCE [LARGE SCALE GENOMIC DNA]</scope>
    <source>
        <strain evidence="1 2">736</strain>
    </source>
</reference>
<accession>A0A2T9J9C7</accession>
<gene>
    <name evidence="1" type="ORF">DDF65_15470</name>
</gene>
<dbReference type="Proteomes" id="UP000244913">
    <property type="component" value="Unassembled WGS sequence"/>
</dbReference>
<protein>
    <submittedName>
        <fullName evidence="1">Uncharacterized protein</fullName>
    </submittedName>
</protein>
<evidence type="ECO:0000313" key="1">
    <source>
        <dbReference type="EMBL" id="PVM78448.1"/>
    </source>
</evidence>